<protein>
    <submittedName>
        <fullName evidence="1">Uncharacterized protein</fullName>
    </submittedName>
</protein>
<dbReference type="Proteomes" id="UP001163835">
    <property type="component" value="Unassembled WGS sequence"/>
</dbReference>
<dbReference type="EMBL" id="MU795145">
    <property type="protein sequence ID" value="KAJ3809637.1"/>
    <property type="molecule type" value="Genomic_DNA"/>
</dbReference>
<comment type="caution">
    <text evidence="1">The sequence shown here is derived from an EMBL/GenBank/DDBJ whole genome shotgun (WGS) entry which is preliminary data.</text>
</comment>
<reference evidence="1" key="1">
    <citation type="submission" date="2022-09" db="EMBL/GenBank/DDBJ databases">
        <title>A Global Phylogenomic Analysis of the Shiitake Genus Lentinula.</title>
        <authorList>
            <consortium name="DOE Joint Genome Institute"/>
            <person name="Sierra-Patev S."/>
            <person name="Min B."/>
            <person name="Naranjo-Ortiz M."/>
            <person name="Looney B."/>
            <person name="Konkel Z."/>
            <person name="Slot J.C."/>
            <person name="Sakamoto Y."/>
            <person name="Steenwyk J.L."/>
            <person name="Rokas A."/>
            <person name="Carro J."/>
            <person name="Camarero S."/>
            <person name="Ferreira P."/>
            <person name="Molpeceres G."/>
            <person name="Ruiz-Duenas F.J."/>
            <person name="Serrano A."/>
            <person name="Henrissat B."/>
            <person name="Drula E."/>
            <person name="Hughes K.W."/>
            <person name="Mata J.L."/>
            <person name="Ishikawa N.K."/>
            <person name="Vargas-Isla R."/>
            <person name="Ushijima S."/>
            <person name="Smith C.A."/>
            <person name="Ahrendt S."/>
            <person name="Andreopoulos W."/>
            <person name="He G."/>
            <person name="Labutti K."/>
            <person name="Lipzen A."/>
            <person name="Ng V."/>
            <person name="Riley R."/>
            <person name="Sandor L."/>
            <person name="Barry K."/>
            <person name="Martinez A.T."/>
            <person name="Xiao Y."/>
            <person name="Gibbons J.G."/>
            <person name="Terashima K."/>
            <person name="Grigoriev I.V."/>
            <person name="Hibbett D.S."/>
        </authorList>
    </citation>
    <scope>NUCLEOTIDE SEQUENCE</scope>
    <source>
        <strain evidence="1">TMI1499</strain>
    </source>
</reference>
<organism evidence="1 2">
    <name type="scientific">Lentinula aff. lateritia</name>
    <dbReference type="NCBI Taxonomy" id="2804960"/>
    <lineage>
        <taxon>Eukaryota</taxon>
        <taxon>Fungi</taxon>
        <taxon>Dikarya</taxon>
        <taxon>Basidiomycota</taxon>
        <taxon>Agaricomycotina</taxon>
        <taxon>Agaricomycetes</taxon>
        <taxon>Agaricomycetidae</taxon>
        <taxon>Agaricales</taxon>
        <taxon>Marasmiineae</taxon>
        <taxon>Omphalotaceae</taxon>
        <taxon>Lentinula</taxon>
    </lineage>
</organism>
<keyword evidence="2" id="KW-1185">Reference proteome</keyword>
<evidence type="ECO:0000313" key="1">
    <source>
        <dbReference type="EMBL" id="KAJ3809637.1"/>
    </source>
</evidence>
<proteinExistence type="predicted"/>
<accession>A0ACC1TY31</accession>
<sequence length="2764" mass="304125">MTLDQNLFTLQIKPSPADPTLVDLADPSGNVFYRKERSTGVGYNVSLYDSITQSLLVTAAAPIPTGKVIIIELLNPSVPVELKASGRFPVKWAFSWKGHEFEWKREEECYIIRKPDPPVLIAITTRKEFHRAQPATVQILDYNLDRFDIEDRKGLELVILTSILTFLDSADANFPNMIVNDEQSPVPGVITPLLPGGGGRRKSMWTAISPFGSTSRQSVVVVTPALTPPAESTIGLTPSSSAISRSRTRSSPGPLKKPHNESAVLPPTISATSTAHEHHRPFSASLRSPSDFIPSSSRMESTNKPSPPTPPPTPPLPLHSPPPIHPTLTNHYNHHADRHNDTSNSIRPGRATSSGVDLIAQLLAPRHVIHEVTVYEEGEMEDYAKFCWRLLRDEAIAFITIRSAHSSQVQKVLEVVEATKRLRFEKGPCIELLQFVTYYPLPGGTTLQQRLEERARIANMSPNEVRKIQKKKKEEEKRKTARRRKHNNNDPKNAELDAELETETVHVDDPHIPPKSVNVRLTKVELGKLTRINPLALPEVGQATATTPEEKTKSTKGNMRLKSLQPPVEDPRFLVQRAEIPTRYTITTRDSALISNSAPVLNIRQQQHQPEHRPSSNQNKNGKCSVSEVVLPGPSSSSPQSSHNSALPPPHHHLNHHHHNPAAGAGAGSSARGNNSRAKPSATSILPRTGSASSTMQRVLATSRSELGVPHPVNASAATVLPSSSSYPTSSSTSPHIIIHARTSSSAPSSSSSSPALSSPTALHPPPLPPRRSHGMLKPNGKNESGAAEVTDQRQGMRSEELLVAPNKDYVPHPIVGSRRLTVYDSDEKLRKTYRRRTARELPFHKYEKGQVLITESSKHRRPFHSTAMDVAIKTEAPSTSLKALKVPQTADVSGNDEVTPIPKKRGRKPKNRTTDASEVPKTDDVVSGNDAVKPIPKKRGRKPKNMPSITDKPKRQGKTSGDSTAFQSAMIQKEGVAVFLDLGKPSKHSEGKKSRDNAKSKLPTSGRPVWKAVPVSPSPMSFANGIAPNMNPRPRQWCSSKEELLAILPELGNPKLIGASPVPVILIERNEGISISDSKLSNEDRTVVDLCVSVTSLHPAENLEELRKGEVNLPRKSIQHYPETNMISLPLQNLPPNEKEEPSEDIQRECTHVTRLSNSCNEPDAEKTVSASHDVSGNSQSISVNYEEPPVGMIPGRSHNKASTQPPAGITDPKALDVEPGLNPEDQTSSKLGKKSIAEALNFAGLNNSVRPPSPRLLPGKRGKLPSIRRDPPSGISDVPLSIKQQKGIIKIINKSHKISSSRDSTGRRKYHASSMNKQRIGPVTRAQKIRADESLLESRYQHSKRVLRPRSIRERSQTQDLPVPVTFPHITPTSHVPQKSNIGLTIRIPSAHSPRSDDSPSPSIPPLAVSDLQNVYACRSSASPQPITDLKRTESSSLSPPTPLEEDDDSPVKNWKNVYDMVAEDTMDCSSPLTPLTDDSSPLRDRETYDTCAESKPLGGDSQENVPNSSFSSTASCLQGSSPVSVRKSINNTNIQPTLGQKQVDISLVPSPSIPSNEESLSVQGWNDSLHGGSKNVMKSLKFNKKKETLEMPQNGSSTDAIESHSTVSSTKEQMPRKSAVNKQPIAINDLASLEPGEIRESNAVYSAYTSTVAPPMQTRWHYLNQALMVQWMALNAYVPNMMASSHNWGLAPSESELQTPRYLPVHYSSTSGYSGPTSIAAFSQYSSPSIASRMSLAPTTTSEPTLNAPPEPSPSIPYTQKSEKLDASTRPLRPLSPTSVSSFSPTSLSPKVPSLPKAKRDRKRKIPEMEAFDSIPPVKRICIPAEDKLLDPATFDTRVPTQVPPEIRVLIDAYTQNTPILVIASRDATLAYCGGSISKDLPAEFQYMYMGFFKVSFIKEDRVFRPSSSSVVGILVSSDYAFGRVQWRFELEWISAGEDNLGIPSHLKLNRPWWRDATNWQEPLEVSVTQNLPSEDVLMTPLASIAVTSSSHFTSTPAEVPNARDSGSQVSPPFSDRYEADHNDTFPLDSLRPLCPSIIWLALLACNDTVNVGDIGSPKGWYCNSCGKLNRQRFFKRRKCDSSFCKDTLITACNPHRLDVIRSVGQQNPLVFPLNTVPEYIDPLISDWDDGMRTVTYHVWNDRIVERLLDQYEHYIRLAEQTSSTILPLHPEPVSFSSRAVKLEAIGNSEMEMHNASDSTRESQILQLAQTFGIPQIAGDIQELATKRKIVTKHIFTCNDPKLQEEQTQLLDSIQETVILQKKPMGTTPFFSYVAGDVHECSFASGFVDAEVTPVFWNDVPPCINQARSLLQHLGTVYGDVFQTTPISQLVVLGWTVPGRKKAEHFLRAKECNIVIMALGHELGIRIIPKSGFPADILRAKKINVIQEATSEKLELPIAIEGVPVTNDSFVMAIDAICSTQVDTSSDGPFPVENDVNASIVSMESELTLGPPVDVTEDPSMSMADVRHECNEHSNSTQRSELTVPDVNANQSSQMIANESTSSNDWMLIETDFDGLIRMDSPEPVTTFEEGVYNDYEDDPHALTNSWPEEVIDNTNETEEPSLELSSNSQSATAKRKTYVREDMHFILVHGDALVLSGDDFEYAIERKGMGLFSEDCIQQVKAANSCWGFLDAFEFLPECFDWSVTILVELYGVIYISPHLPAHEAQDHRCVELTTRERGFWPQVAGEPTWWLPKPSKSHEGHSADTPATGAWFSLVVFLPFMGGVSTPSSTDLTYDPESENGAGRSARATPSWSLQLPAP</sequence>
<gene>
    <name evidence="1" type="ORF">F5876DRAFT_66289</name>
</gene>
<name>A0ACC1TY31_9AGAR</name>
<evidence type="ECO:0000313" key="2">
    <source>
        <dbReference type="Proteomes" id="UP001163835"/>
    </source>
</evidence>